<accession>A0ABP1FRN7</accession>
<organism evidence="2 3">
    <name type="scientific">Coccomyxa viridis</name>
    <dbReference type="NCBI Taxonomy" id="1274662"/>
    <lineage>
        <taxon>Eukaryota</taxon>
        <taxon>Viridiplantae</taxon>
        <taxon>Chlorophyta</taxon>
        <taxon>core chlorophytes</taxon>
        <taxon>Trebouxiophyceae</taxon>
        <taxon>Trebouxiophyceae incertae sedis</taxon>
        <taxon>Coccomyxaceae</taxon>
        <taxon>Coccomyxa</taxon>
    </lineage>
</organism>
<feature type="signal peptide" evidence="1">
    <location>
        <begin position="1"/>
        <end position="27"/>
    </location>
</feature>
<reference evidence="2 3" key="1">
    <citation type="submission" date="2024-06" db="EMBL/GenBank/DDBJ databases">
        <authorList>
            <person name="Kraege A."/>
            <person name="Thomma B."/>
        </authorList>
    </citation>
    <scope>NUCLEOTIDE SEQUENCE [LARGE SCALE GENOMIC DNA]</scope>
</reference>
<sequence length="366" mass="38634">MSFWQGPWGLLAALLIVCSVCAPRASAGAGSGAYMEQVKIPMNLTSLPELHRSQGWLNDTGPLGKLLTKVRNKIAAALGKPGTLVPDNTTDAQNITLVVSPQLGPPDSLTSLLLPFTSTSCAAFEPPSPPPIPAPPLPPGMCPTDNYITGGGACSAANASCCQPQSPSRVNSEFPVICRPDTCTGVQQCLLNSAYSCPDGECQCSSDSIGGLAIRPSCFCSTSNLTCVPTDRQPSTGDLLIIFEVDKERLCLDSASNIRFLKPASKNVESAIRSPLNNTYVQVAKLDTGSILAVGFDQSYGSVRYSSPENQTSQLYSNLTWTITGAPAVTREHYDLTPLPGGRAAIIGGYNSNILAPLKDVEHRNF</sequence>
<keyword evidence="3" id="KW-1185">Reference proteome</keyword>
<evidence type="ECO:0000256" key="1">
    <source>
        <dbReference type="SAM" id="SignalP"/>
    </source>
</evidence>
<dbReference type="Proteomes" id="UP001497392">
    <property type="component" value="Unassembled WGS sequence"/>
</dbReference>
<name>A0ABP1FRN7_9CHLO</name>
<dbReference type="EMBL" id="CAXHTA020000003">
    <property type="protein sequence ID" value="CAL5220182.1"/>
    <property type="molecule type" value="Genomic_DNA"/>
</dbReference>
<feature type="chain" id="PRO_5045863391" evidence="1">
    <location>
        <begin position="28"/>
        <end position="366"/>
    </location>
</feature>
<evidence type="ECO:0000313" key="2">
    <source>
        <dbReference type="EMBL" id="CAL5220182.1"/>
    </source>
</evidence>
<evidence type="ECO:0000313" key="3">
    <source>
        <dbReference type="Proteomes" id="UP001497392"/>
    </source>
</evidence>
<proteinExistence type="predicted"/>
<gene>
    <name evidence="2" type="primary">g2152</name>
    <name evidence="2" type="ORF">VP750_LOCUS1841</name>
</gene>
<comment type="caution">
    <text evidence="2">The sequence shown here is derived from an EMBL/GenBank/DDBJ whole genome shotgun (WGS) entry which is preliminary data.</text>
</comment>
<protein>
    <submittedName>
        <fullName evidence="2">G2152 protein</fullName>
    </submittedName>
</protein>
<keyword evidence="1" id="KW-0732">Signal</keyword>